<dbReference type="PROSITE" id="PS50110">
    <property type="entry name" value="RESPONSE_REGULATORY"/>
    <property type="match status" value="1"/>
</dbReference>
<dbReference type="GO" id="GO:0000160">
    <property type="term" value="P:phosphorelay signal transduction system"/>
    <property type="evidence" value="ECO:0007669"/>
    <property type="project" value="InterPro"/>
</dbReference>
<gene>
    <name evidence="4" type="ORF">Mal48_17230</name>
</gene>
<evidence type="ECO:0000313" key="4">
    <source>
        <dbReference type="EMBL" id="QDT32477.1"/>
    </source>
</evidence>
<comment type="caution">
    <text evidence="2">Lacks conserved residue(s) required for the propagation of feature annotation.</text>
</comment>
<keyword evidence="1" id="KW-0597">Phosphoprotein</keyword>
<evidence type="ECO:0000256" key="2">
    <source>
        <dbReference type="PROSITE-ProRule" id="PRU00169"/>
    </source>
</evidence>
<dbReference type="EMBL" id="CP036267">
    <property type="protein sequence ID" value="QDT32477.1"/>
    <property type="molecule type" value="Genomic_DNA"/>
</dbReference>
<accession>A0A517QLR3</accession>
<dbReference type="InterPro" id="IPR050595">
    <property type="entry name" value="Bact_response_regulator"/>
</dbReference>
<sequence>MTKKVLDVGNCNPDHSSLTRLLKQNFEVDVLRAHGMRDTLDLLKSGDVDLVLVNRVMDRDGASGLEIIQKMKSNPELAAVPVMMITNYEDAQQSAIEAGAEPGFGKSALTLQSTLDKLEPFLEE</sequence>
<dbReference type="Proteomes" id="UP000315724">
    <property type="component" value="Chromosome"/>
</dbReference>
<evidence type="ECO:0000256" key="1">
    <source>
        <dbReference type="ARBA" id="ARBA00022553"/>
    </source>
</evidence>
<dbReference type="InterPro" id="IPR011006">
    <property type="entry name" value="CheY-like_superfamily"/>
</dbReference>
<dbReference type="PANTHER" id="PTHR44591">
    <property type="entry name" value="STRESS RESPONSE REGULATOR PROTEIN 1"/>
    <property type="match status" value="1"/>
</dbReference>
<dbReference type="SUPFAM" id="SSF52172">
    <property type="entry name" value="CheY-like"/>
    <property type="match status" value="1"/>
</dbReference>
<evidence type="ECO:0000313" key="5">
    <source>
        <dbReference type="Proteomes" id="UP000315724"/>
    </source>
</evidence>
<dbReference type="InterPro" id="IPR001789">
    <property type="entry name" value="Sig_transdc_resp-reg_receiver"/>
</dbReference>
<name>A0A517QLR3_9PLAN</name>
<dbReference type="RefSeq" id="WP_145197764.1">
    <property type="nucleotide sequence ID" value="NZ_CP036267.1"/>
</dbReference>
<dbReference type="OrthoDB" id="279132at2"/>
<organism evidence="4 5">
    <name type="scientific">Thalassoglobus polymorphus</name>
    <dbReference type="NCBI Taxonomy" id="2527994"/>
    <lineage>
        <taxon>Bacteria</taxon>
        <taxon>Pseudomonadati</taxon>
        <taxon>Planctomycetota</taxon>
        <taxon>Planctomycetia</taxon>
        <taxon>Planctomycetales</taxon>
        <taxon>Planctomycetaceae</taxon>
        <taxon>Thalassoglobus</taxon>
    </lineage>
</organism>
<protein>
    <submittedName>
        <fullName evidence="4">Response regulator PleD</fullName>
    </submittedName>
</protein>
<dbReference type="PANTHER" id="PTHR44591:SF23">
    <property type="entry name" value="CHEY SUBFAMILY"/>
    <property type="match status" value="1"/>
</dbReference>
<dbReference type="KEGG" id="tpol:Mal48_17230"/>
<evidence type="ECO:0000259" key="3">
    <source>
        <dbReference type="PROSITE" id="PS50110"/>
    </source>
</evidence>
<dbReference type="Pfam" id="PF00072">
    <property type="entry name" value="Response_reg"/>
    <property type="match status" value="1"/>
</dbReference>
<keyword evidence="5" id="KW-1185">Reference proteome</keyword>
<dbReference type="AlphaFoldDB" id="A0A517QLR3"/>
<feature type="domain" description="Response regulatory" evidence="3">
    <location>
        <begin position="4"/>
        <end position="124"/>
    </location>
</feature>
<proteinExistence type="predicted"/>
<dbReference type="Gene3D" id="3.40.50.2300">
    <property type="match status" value="1"/>
</dbReference>
<reference evidence="4 5" key="1">
    <citation type="submission" date="2019-02" db="EMBL/GenBank/DDBJ databases">
        <title>Deep-cultivation of Planctomycetes and their phenomic and genomic characterization uncovers novel biology.</title>
        <authorList>
            <person name="Wiegand S."/>
            <person name="Jogler M."/>
            <person name="Boedeker C."/>
            <person name="Pinto D."/>
            <person name="Vollmers J."/>
            <person name="Rivas-Marin E."/>
            <person name="Kohn T."/>
            <person name="Peeters S.H."/>
            <person name="Heuer A."/>
            <person name="Rast P."/>
            <person name="Oberbeckmann S."/>
            <person name="Bunk B."/>
            <person name="Jeske O."/>
            <person name="Meyerdierks A."/>
            <person name="Storesund J.E."/>
            <person name="Kallscheuer N."/>
            <person name="Luecker S."/>
            <person name="Lage O.M."/>
            <person name="Pohl T."/>
            <person name="Merkel B.J."/>
            <person name="Hornburger P."/>
            <person name="Mueller R.-W."/>
            <person name="Bruemmer F."/>
            <person name="Labrenz M."/>
            <person name="Spormann A.M."/>
            <person name="Op den Camp H."/>
            <person name="Overmann J."/>
            <person name="Amann R."/>
            <person name="Jetten M.S.M."/>
            <person name="Mascher T."/>
            <person name="Medema M.H."/>
            <person name="Devos D.P."/>
            <person name="Kaster A.-K."/>
            <person name="Ovreas L."/>
            <person name="Rohde M."/>
            <person name="Galperin M.Y."/>
            <person name="Jogler C."/>
        </authorList>
    </citation>
    <scope>NUCLEOTIDE SEQUENCE [LARGE SCALE GENOMIC DNA]</scope>
    <source>
        <strain evidence="4 5">Mal48</strain>
    </source>
</reference>